<dbReference type="InterPro" id="IPR017900">
    <property type="entry name" value="4Fe4S_Fe_S_CS"/>
</dbReference>
<evidence type="ECO:0000256" key="1">
    <source>
        <dbReference type="ARBA" id="ARBA00022485"/>
    </source>
</evidence>
<evidence type="ECO:0000256" key="2">
    <source>
        <dbReference type="ARBA" id="ARBA00022723"/>
    </source>
</evidence>
<gene>
    <name evidence="6" type="ORF">G0Q07_08425</name>
</gene>
<dbReference type="PROSITE" id="PS00198">
    <property type="entry name" value="4FE4S_FER_1"/>
    <property type="match status" value="1"/>
</dbReference>
<dbReference type="Proteomes" id="UP000474630">
    <property type="component" value="Chromosome"/>
</dbReference>
<dbReference type="Gene3D" id="3.30.70.20">
    <property type="match status" value="1"/>
</dbReference>
<dbReference type="SUPFAM" id="SSF54862">
    <property type="entry name" value="4Fe-4S ferredoxins"/>
    <property type="match status" value="1"/>
</dbReference>
<dbReference type="InterPro" id="IPR050572">
    <property type="entry name" value="Fe-S_Ferredoxin"/>
</dbReference>
<proteinExistence type="predicted"/>
<accession>A0A6C0RAU7</accession>
<dbReference type="KEGG" id="drc:G0Q07_08425"/>
<feature type="domain" description="4Fe-4S ferredoxin-type" evidence="5">
    <location>
        <begin position="43"/>
        <end position="72"/>
    </location>
</feature>
<dbReference type="PANTHER" id="PTHR43687:SF1">
    <property type="entry name" value="FERREDOXIN III"/>
    <property type="match status" value="1"/>
</dbReference>
<dbReference type="RefSeq" id="WP_163345669.1">
    <property type="nucleotide sequence ID" value="NZ_CP048409.1"/>
</dbReference>
<dbReference type="GO" id="GO:0046872">
    <property type="term" value="F:metal ion binding"/>
    <property type="evidence" value="ECO:0007669"/>
    <property type="project" value="UniProtKB-KW"/>
</dbReference>
<dbReference type="Pfam" id="PF12838">
    <property type="entry name" value="Fer4_7"/>
    <property type="match status" value="1"/>
</dbReference>
<evidence type="ECO:0000313" key="7">
    <source>
        <dbReference type="Proteomes" id="UP000474630"/>
    </source>
</evidence>
<protein>
    <submittedName>
        <fullName evidence="6">4Fe-4S dicluster domain-containing protein</fullName>
    </submittedName>
</protein>
<keyword evidence="7" id="KW-1185">Reference proteome</keyword>
<evidence type="ECO:0000256" key="3">
    <source>
        <dbReference type="ARBA" id="ARBA00023004"/>
    </source>
</evidence>
<keyword evidence="4" id="KW-0411">Iron-sulfur</keyword>
<keyword evidence="2" id="KW-0479">Metal-binding</keyword>
<evidence type="ECO:0000313" key="6">
    <source>
        <dbReference type="EMBL" id="QIA07748.1"/>
    </source>
</evidence>
<keyword evidence="1" id="KW-0004">4Fe-4S</keyword>
<organism evidence="6 7">
    <name type="scientific">Draconibacterium halophilum</name>
    <dbReference type="NCBI Taxonomy" id="2706887"/>
    <lineage>
        <taxon>Bacteria</taxon>
        <taxon>Pseudomonadati</taxon>
        <taxon>Bacteroidota</taxon>
        <taxon>Bacteroidia</taxon>
        <taxon>Marinilabiliales</taxon>
        <taxon>Prolixibacteraceae</taxon>
        <taxon>Draconibacterium</taxon>
    </lineage>
</organism>
<dbReference type="PROSITE" id="PS51379">
    <property type="entry name" value="4FE4S_FER_2"/>
    <property type="match status" value="2"/>
</dbReference>
<sequence>MAKVKGAVVVEKEGCKGCSLCVEACPHDVLALHKEVNSKGYHYSYMRDPDACIGCANCGVVCPDTCITIYRVKAS</sequence>
<dbReference type="PANTHER" id="PTHR43687">
    <property type="entry name" value="ADENYLYLSULFATE REDUCTASE, BETA SUBUNIT"/>
    <property type="match status" value="1"/>
</dbReference>
<dbReference type="AlphaFoldDB" id="A0A6C0RAU7"/>
<name>A0A6C0RAU7_9BACT</name>
<evidence type="ECO:0000256" key="4">
    <source>
        <dbReference type="ARBA" id="ARBA00023014"/>
    </source>
</evidence>
<dbReference type="GO" id="GO:0051539">
    <property type="term" value="F:4 iron, 4 sulfur cluster binding"/>
    <property type="evidence" value="ECO:0007669"/>
    <property type="project" value="UniProtKB-KW"/>
</dbReference>
<keyword evidence="3" id="KW-0408">Iron</keyword>
<dbReference type="InterPro" id="IPR017896">
    <property type="entry name" value="4Fe4S_Fe-S-bd"/>
</dbReference>
<reference evidence="6 7" key="1">
    <citation type="submission" date="2020-02" db="EMBL/GenBank/DDBJ databases">
        <title>Genome sequencing for Draconibacterium sp. strain M1.</title>
        <authorList>
            <person name="Park S.-J."/>
        </authorList>
    </citation>
    <scope>NUCLEOTIDE SEQUENCE [LARGE SCALE GENOMIC DNA]</scope>
    <source>
        <strain evidence="6 7">M1</strain>
    </source>
</reference>
<evidence type="ECO:0000259" key="5">
    <source>
        <dbReference type="PROSITE" id="PS51379"/>
    </source>
</evidence>
<dbReference type="EMBL" id="CP048409">
    <property type="protein sequence ID" value="QIA07748.1"/>
    <property type="molecule type" value="Genomic_DNA"/>
</dbReference>
<feature type="domain" description="4Fe-4S ferredoxin-type" evidence="5">
    <location>
        <begin position="6"/>
        <end position="35"/>
    </location>
</feature>